<keyword evidence="1" id="KW-0813">Transport</keyword>
<sequence>MRVGFRLRSTLVAAVFRKSIRITHEGRKKFPTGKITNMMSTDANALQQICQQLHGLWSAPFRIIVAMVLLFQQLGVASLIGSLMLVLTIPVQTTVISKMRKLTKDGLQLTDKRVGLVNEILAAMDTVKCYAWETSFQQEFKVYGMMSSQSSVKRNYYLL</sequence>
<proteinExistence type="predicted"/>
<dbReference type="GO" id="GO:0016020">
    <property type="term" value="C:membrane"/>
    <property type="evidence" value="ECO:0007669"/>
    <property type="project" value="InterPro"/>
</dbReference>
<keyword evidence="10" id="KW-1185">Reference proteome</keyword>
<dbReference type="PROSITE" id="PS50929">
    <property type="entry name" value="ABC_TM1F"/>
    <property type="match status" value="1"/>
</dbReference>
<evidence type="ECO:0000256" key="6">
    <source>
        <dbReference type="ARBA" id="ARBA00023136"/>
    </source>
</evidence>
<evidence type="ECO:0000256" key="4">
    <source>
        <dbReference type="ARBA" id="ARBA00022840"/>
    </source>
</evidence>
<gene>
    <name evidence="9" type="ORF">M0R45_013714</name>
</gene>
<evidence type="ECO:0000256" key="1">
    <source>
        <dbReference type="ARBA" id="ARBA00022448"/>
    </source>
</evidence>
<dbReference type="Gene3D" id="1.20.1560.10">
    <property type="entry name" value="ABC transporter type 1, transmembrane domain"/>
    <property type="match status" value="1"/>
</dbReference>
<accession>A0AAW1XJX4</accession>
<keyword evidence="3" id="KW-0547">Nucleotide-binding</keyword>
<dbReference type="PANTHER" id="PTHR24223">
    <property type="entry name" value="ATP-BINDING CASSETTE SUB-FAMILY C"/>
    <property type="match status" value="1"/>
</dbReference>
<evidence type="ECO:0000256" key="2">
    <source>
        <dbReference type="ARBA" id="ARBA00022692"/>
    </source>
</evidence>
<keyword evidence="5 7" id="KW-1133">Transmembrane helix</keyword>
<evidence type="ECO:0000313" key="9">
    <source>
        <dbReference type="EMBL" id="KAK9936892.1"/>
    </source>
</evidence>
<dbReference type="GO" id="GO:0005524">
    <property type="term" value="F:ATP binding"/>
    <property type="evidence" value="ECO:0007669"/>
    <property type="project" value="UniProtKB-KW"/>
</dbReference>
<dbReference type="Proteomes" id="UP001457282">
    <property type="component" value="Unassembled WGS sequence"/>
</dbReference>
<dbReference type="EMBL" id="JBEDUW010000003">
    <property type="protein sequence ID" value="KAK9936892.1"/>
    <property type="molecule type" value="Genomic_DNA"/>
</dbReference>
<evidence type="ECO:0000256" key="3">
    <source>
        <dbReference type="ARBA" id="ARBA00022741"/>
    </source>
</evidence>
<dbReference type="GO" id="GO:0140359">
    <property type="term" value="F:ABC-type transporter activity"/>
    <property type="evidence" value="ECO:0007669"/>
    <property type="project" value="InterPro"/>
</dbReference>
<evidence type="ECO:0000259" key="8">
    <source>
        <dbReference type="PROSITE" id="PS50929"/>
    </source>
</evidence>
<name>A0AAW1XJX4_RUBAR</name>
<evidence type="ECO:0000313" key="10">
    <source>
        <dbReference type="Proteomes" id="UP001457282"/>
    </source>
</evidence>
<dbReference type="InterPro" id="IPR050173">
    <property type="entry name" value="ABC_transporter_C-like"/>
</dbReference>
<evidence type="ECO:0000256" key="7">
    <source>
        <dbReference type="SAM" id="Phobius"/>
    </source>
</evidence>
<dbReference type="InterPro" id="IPR036640">
    <property type="entry name" value="ABC1_TM_sf"/>
</dbReference>
<keyword evidence="2 7" id="KW-0812">Transmembrane</keyword>
<organism evidence="9 10">
    <name type="scientific">Rubus argutus</name>
    <name type="common">Southern blackberry</name>
    <dbReference type="NCBI Taxonomy" id="59490"/>
    <lineage>
        <taxon>Eukaryota</taxon>
        <taxon>Viridiplantae</taxon>
        <taxon>Streptophyta</taxon>
        <taxon>Embryophyta</taxon>
        <taxon>Tracheophyta</taxon>
        <taxon>Spermatophyta</taxon>
        <taxon>Magnoliopsida</taxon>
        <taxon>eudicotyledons</taxon>
        <taxon>Gunneridae</taxon>
        <taxon>Pentapetalae</taxon>
        <taxon>rosids</taxon>
        <taxon>fabids</taxon>
        <taxon>Rosales</taxon>
        <taxon>Rosaceae</taxon>
        <taxon>Rosoideae</taxon>
        <taxon>Rosoideae incertae sedis</taxon>
        <taxon>Rubus</taxon>
    </lineage>
</organism>
<feature type="transmembrane region" description="Helical" evidence="7">
    <location>
        <begin position="63"/>
        <end position="91"/>
    </location>
</feature>
<dbReference type="Pfam" id="PF00664">
    <property type="entry name" value="ABC_membrane"/>
    <property type="match status" value="1"/>
</dbReference>
<protein>
    <recommendedName>
        <fullName evidence="8">ABC transmembrane type-1 domain-containing protein</fullName>
    </recommendedName>
</protein>
<reference evidence="9 10" key="1">
    <citation type="journal article" date="2023" name="G3 (Bethesda)">
        <title>A chromosome-length genome assembly and annotation of blackberry (Rubus argutus, cv. 'Hillquist').</title>
        <authorList>
            <person name="Bruna T."/>
            <person name="Aryal R."/>
            <person name="Dudchenko O."/>
            <person name="Sargent D.J."/>
            <person name="Mead D."/>
            <person name="Buti M."/>
            <person name="Cavallini A."/>
            <person name="Hytonen T."/>
            <person name="Andres J."/>
            <person name="Pham M."/>
            <person name="Weisz D."/>
            <person name="Mascagni F."/>
            <person name="Usai G."/>
            <person name="Natali L."/>
            <person name="Bassil N."/>
            <person name="Fernandez G.E."/>
            <person name="Lomsadze A."/>
            <person name="Armour M."/>
            <person name="Olukolu B."/>
            <person name="Poorten T."/>
            <person name="Britton C."/>
            <person name="Davik J."/>
            <person name="Ashrafi H."/>
            <person name="Aiden E.L."/>
            <person name="Borodovsky M."/>
            <person name="Worthington M."/>
        </authorList>
    </citation>
    <scope>NUCLEOTIDE SEQUENCE [LARGE SCALE GENOMIC DNA]</scope>
    <source>
        <strain evidence="9">PI 553951</strain>
    </source>
</reference>
<keyword evidence="6 7" id="KW-0472">Membrane</keyword>
<comment type="caution">
    <text evidence="9">The sequence shown here is derived from an EMBL/GenBank/DDBJ whole genome shotgun (WGS) entry which is preliminary data.</text>
</comment>
<dbReference type="SUPFAM" id="SSF90123">
    <property type="entry name" value="ABC transporter transmembrane region"/>
    <property type="match status" value="1"/>
</dbReference>
<keyword evidence="4" id="KW-0067">ATP-binding</keyword>
<dbReference type="AlphaFoldDB" id="A0AAW1XJX4"/>
<dbReference type="PANTHER" id="PTHR24223:SF375">
    <property type="entry name" value="ABC TRANSPORTER C FAMILY MEMBER 11-RELATED"/>
    <property type="match status" value="1"/>
</dbReference>
<feature type="domain" description="ABC transmembrane type-1" evidence="8">
    <location>
        <begin position="1"/>
        <end position="159"/>
    </location>
</feature>
<evidence type="ECO:0000256" key="5">
    <source>
        <dbReference type="ARBA" id="ARBA00022989"/>
    </source>
</evidence>
<dbReference type="InterPro" id="IPR011527">
    <property type="entry name" value="ABC1_TM_dom"/>
</dbReference>